<organism evidence="4">
    <name type="scientific">Brugia pahangi</name>
    <name type="common">Filarial nematode worm</name>
    <dbReference type="NCBI Taxonomy" id="6280"/>
    <lineage>
        <taxon>Eukaryota</taxon>
        <taxon>Metazoa</taxon>
        <taxon>Ecdysozoa</taxon>
        <taxon>Nematoda</taxon>
        <taxon>Chromadorea</taxon>
        <taxon>Rhabditida</taxon>
        <taxon>Spirurina</taxon>
        <taxon>Spiruromorpha</taxon>
        <taxon>Filarioidea</taxon>
        <taxon>Onchocercidae</taxon>
        <taxon>Brugia</taxon>
    </lineage>
</organism>
<name>A0A0N4T0N8_BRUPA</name>
<feature type="domain" description="Carboxylesterase type B" evidence="1">
    <location>
        <begin position="10"/>
        <end position="58"/>
    </location>
</feature>
<dbReference type="Proteomes" id="UP000278627">
    <property type="component" value="Unassembled WGS sequence"/>
</dbReference>
<reference evidence="2 3" key="2">
    <citation type="submission" date="2018-11" db="EMBL/GenBank/DDBJ databases">
        <authorList>
            <consortium name="Pathogen Informatics"/>
        </authorList>
    </citation>
    <scope>NUCLEOTIDE SEQUENCE [LARGE SCALE GENOMIC DNA]</scope>
</reference>
<sequence>MKQSRNGRPRAFHGLDHAYIFTNGYSNNLYIEPFSKRDQQMAKMLATMITNFAKYGKTLTVTSYLNREFETHA</sequence>
<gene>
    <name evidence="2" type="ORF">BPAG_LOCUS1673</name>
</gene>
<evidence type="ECO:0000259" key="1">
    <source>
        <dbReference type="Pfam" id="PF00135"/>
    </source>
</evidence>
<accession>A0A0N4T0N8</accession>
<dbReference type="STRING" id="6280.A0A0N4T0N8"/>
<dbReference type="Pfam" id="PF00135">
    <property type="entry name" value="COesterase"/>
    <property type="match status" value="1"/>
</dbReference>
<proteinExistence type="predicted"/>
<dbReference type="SUPFAM" id="SSF53474">
    <property type="entry name" value="alpha/beta-Hydrolases"/>
    <property type="match status" value="1"/>
</dbReference>
<dbReference type="Gene3D" id="3.40.50.1820">
    <property type="entry name" value="alpha/beta hydrolase"/>
    <property type="match status" value="1"/>
</dbReference>
<dbReference type="AlphaFoldDB" id="A0A0N4T0N8"/>
<evidence type="ECO:0000313" key="3">
    <source>
        <dbReference type="Proteomes" id="UP000278627"/>
    </source>
</evidence>
<evidence type="ECO:0000313" key="2">
    <source>
        <dbReference type="EMBL" id="VDN82859.1"/>
    </source>
</evidence>
<protein>
    <submittedName>
        <fullName evidence="4">COesterase domain-containing protein</fullName>
    </submittedName>
</protein>
<reference evidence="4" key="1">
    <citation type="submission" date="2017-02" db="UniProtKB">
        <authorList>
            <consortium name="WormBaseParasite"/>
        </authorList>
    </citation>
    <scope>IDENTIFICATION</scope>
</reference>
<dbReference type="EMBL" id="UZAD01000151">
    <property type="protein sequence ID" value="VDN82859.1"/>
    <property type="molecule type" value="Genomic_DNA"/>
</dbReference>
<keyword evidence="3" id="KW-1185">Reference proteome</keyword>
<dbReference type="InterPro" id="IPR029058">
    <property type="entry name" value="AB_hydrolase_fold"/>
</dbReference>
<evidence type="ECO:0000313" key="4">
    <source>
        <dbReference type="WBParaSite" id="BPAG_0000169201-mRNA-1"/>
    </source>
</evidence>
<dbReference type="InterPro" id="IPR002018">
    <property type="entry name" value="CarbesteraseB"/>
</dbReference>
<dbReference type="WBParaSite" id="BPAG_0000169201-mRNA-1">
    <property type="protein sequence ID" value="BPAG_0000169201-mRNA-1"/>
    <property type="gene ID" value="BPAG_0000169201"/>
</dbReference>